<sequence length="112" mass="12151">MRLPSSRRCRLASLRGCRSVSSATNLTQRGACRCCSLTAALLCSCRLPGQPLFAISARIAQIPRSFTHSLTFLSLSYCDSAPLPSQTCIHVVISSAWWRTLFGNGSEKGSEI</sequence>
<gene>
    <name evidence="1" type="ORF">AAHA92_33977</name>
</gene>
<evidence type="ECO:0000313" key="2">
    <source>
        <dbReference type="Proteomes" id="UP001567538"/>
    </source>
</evidence>
<name>A0ABD1FHI2_SALDI</name>
<proteinExistence type="predicted"/>
<organism evidence="1 2">
    <name type="scientific">Salvia divinorum</name>
    <name type="common">Maria pastora</name>
    <name type="synonym">Diviner's sage</name>
    <dbReference type="NCBI Taxonomy" id="28513"/>
    <lineage>
        <taxon>Eukaryota</taxon>
        <taxon>Viridiplantae</taxon>
        <taxon>Streptophyta</taxon>
        <taxon>Embryophyta</taxon>
        <taxon>Tracheophyta</taxon>
        <taxon>Spermatophyta</taxon>
        <taxon>Magnoliopsida</taxon>
        <taxon>eudicotyledons</taxon>
        <taxon>Gunneridae</taxon>
        <taxon>Pentapetalae</taxon>
        <taxon>asterids</taxon>
        <taxon>lamiids</taxon>
        <taxon>Lamiales</taxon>
        <taxon>Lamiaceae</taxon>
        <taxon>Nepetoideae</taxon>
        <taxon>Mentheae</taxon>
        <taxon>Salviinae</taxon>
        <taxon>Salvia</taxon>
        <taxon>Salvia subgen. Calosphace</taxon>
    </lineage>
</organism>
<evidence type="ECO:0000313" key="1">
    <source>
        <dbReference type="EMBL" id="KAL1531282.1"/>
    </source>
</evidence>
<dbReference type="Proteomes" id="UP001567538">
    <property type="component" value="Unassembled WGS sequence"/>
</dbReference>
<comment type="caution">
    <text evidence="1">The sequence shown here is derived from an EMBL/GenBank/DDBJ whole genome shotgun (WGS) entry which is preliminary data.</text>
</comment>
<protein>
    <submittedName>
        <fullName evidence="1">Uncharacterized protein</fullName>
    </submittedName>
</protein>
<dbReference type="EMBL" id="JBEAFC010000015">
    <property type="protein sequence ID" value="KAL1531282.1"/>
    <property type="molecule type" value="Genomic_DNA"/>
</dbReference>
<reference evidence="1 2" key="1">
    <citation type="submission" date="2024-06" db="EMBL/GenBank/DDBJ databases">
        <title>A chromosome level genome sequence of Diviner's sage (Salvia divinorum).</title>
        <authorList>
            <person name="Ford S.A."/>
            <person name="Ro D.-K."/>
            <person name="Ness R.W."/>
            <person name="Phillips M.A."/>
        </authorList>
    </citation>
    <scope>NUCLEOTIDE SEQUENCE [LARGE SCALE GENOMIC DNA]</scope>
    <source>
        <strain evidence="1">SAF-2024a</strain>
        <tissue evidence="1">Leaf</tissue>
    </source>
</reference>
<keyword evidence="2" id="KW-1185">Reference proteome</keyword>
<dbReference type="AlphaFoldDB" id="A0ABD1FHI2"/>
<accession>A0ABD1FHI2</accession>